<name>A0A080ZAI3_PHYNI</name>
<comment type="caution">
    <text evidence="5">The sequence shown here is derived from an EMBL/GenBank/DDBJ whole genome shotgun (WGS) entry which is preliminary data.</text>
</comment>
<evidence type="ECO:0000256" key="1">
    <source>
        <dbReference type="ARBA" id="ARBA00022737"/>
    </source>
</evidence>
<dbReference type="SMART" id="SM00223">
    <property type="entry name" value="APPLE"/>
    <property type="match status" value="4"/>
</dbReference>
<feature type="non-terminal residue" evidence="5">
    <location>
        <position position="1"/>
    </location>
</feature>
<evidence type="ECO:0000256" key="2">
    <source>
        <dbReference type="ARBA" id="ARBA00023157"/>
    </source>
</evidence>
<dbReference type="Gene3D" id="3.50.4.10">
    <property type="entry name" value="Hepatocyte Growth Factor"/>
    <property type="match status" value="4"/>
</dbReference>
<sequence>HRQVRNHHLQYQYQAFSYLLQSSDYSLPTKMMRVKLTALLVILLLNVLCLLQVGASGLRSLVENPLLPEPVHRHLASCPTTSGVDYLGNDIKSVSNVKVTDCCTLCSQTSGCGAFTWTAYQGGTCWLKSSKGNTASNAAATSAVLVEDPPGCTLNDGYDYPGNDIANVKNGNAGACCSICSSWPGCKAFTWTNNNGGTCWLKSKKDSQVLKAGAKSSVVDNTVGECNMFEYDLDYIDNDIGNTPGKSYTDCCGICHTWSGCRSFSWSSHNGGTCWLKSARGQTQYKKGVVSSKLLDNPPPSCTLEPNKDYVNYDIGNVPGGKPEDCCDKCRAKNGCHAFSWSNHNYGTCWLKSTKGSTINKSGVTSAVVY</sequence>
<keyword evidence="3" id="KW-0812">Transmembrane</keyword>
<gene>
    <name evidence="5" type="ORF">F444_18687</name>
</gene>
<dbReference type="CDD" id="cd01100">
    <property type="entry name" value="APPLE_Factor_XI_like"/>
    <property type="match status" value="2"/>
</dbReference>
<keyword evidence="2" id="KW-1015">Disulfide bond</keyword>
<dbReference type="OrthoDB" id="568194at2759"/>
<evidence type="ECO:0000256" key="3">
    <source>
        <dbReference type="SAM" id="Phobius"/>
    </source>
</evidence>
<dbReference type="InterPro" id="IPR003609">
    <property type="entry name" value="Pan_app"/>
</dbReference>
<feature type="domain" description="Apple" evidence="4">
    <location>
        <begin position="302"/>
        <end position="370"/>
    </location>
</feature>
<dbReference type="Proteomes" id="UP000028582">
    <property type="component" value="Unassembled WGS sequence"/>
</dbReference>
<dbReference type="GO" id="GO:0006508">
    <property type="term" value="P:proteolysis"/>
    <property type="evidence" value="ECO:0007669"/>
    <property type="project" value="InterPro"/>
</dbReference>
<dbReference type="Pfam" id="PF14295">
    <property type="entry name" value="PAN_4"/>
    <property type="match status" value="4"/>
</dbReference>
<dbReference type="PROSITE" id="PS50948">
    <property type="entry name" value="PAN"/>
    <property type="match status" value="2"/>
</dbReference>
<evidence type="ECO:0000313" key="6">
    <source>
        <dbReference type="Proteomes" id="UP000028582"/>
    </source>
</evidence>
<accession>A0A080ZAI3</accession>
<evidence type="ECO:0000313" key="5">
    <source>
        <dbReference type="EMBL" id="ETO63644.1"/>
    </source>
</evidence>
<evidence type="ECO:0000259" key="4">
    <source>
        <dbReference type="PROSITE" id="PS50948"/>
    </source>
</evidence>
<reference evidence="5 6" key="1">
    <citation type="submission" date="2013-11" db="EMBL/GenBank/DDBJ databases">
        <title>The Genome Sequence of Phytophthora parasitica P1976.</title>
        <authorList>
            <consortium name="The Broad Institute Genomics Platform"/>
            <person name="Russ C."/>
            <person name="Tyler B."/>
            <person name="Panabieres F."/>
            <person name="Shan W."/>
            <person name="Tripathy S."/>
            <person name="Grunwald N."/>
            <person name="Machado M."/>
            <person name="Johnson C.S."/>
            <person name="Walker B."/>
            <person name="Young S."/>
            <person name="Zeng Q."/>
            <person name="Gargeya S."/>
            <person name="Fitzgerald M."/>
            <person name="Haas B."/>
            <person name="Abouelleil A."/>
            <person name="Allen A.W."/>
            <person name="Alvarado L."/>
            <person name="Arachchi H.M."/>
            <person name="Berlin A.M."/>
            <person name="Chapman S.B."/>
            <person name="Gainer-Dewar J."/>
            <person name="Goldberg J."/>
            <person name="Griggs A."/>
            <person name="Gujja S."/>
            <person name="Hansen M."/>
            <person name="Howarth C."/>
            <person name="Imamovic A."/>
            <person name="Ireland A."/>
            <person name="Larimer J."/>
            <person name="McCowan C."/>
            <person name="Murphy C."/>
            <person name="Pearson M."/>
            <person name="Poon T.W."/>
            <person name="Priest M."/>
            <person name="Roberts A."/>
            <person name="Saif S."/>
            <person name="Shea T."/>
            <person name="Sisk P."/>
            <person name="Sykes S."/>
            <person name="Wortman J."/>
            <person name="Nusbaum C."/>
            <person name="Birren B."/>
        </authorList>
    </citation>
    <scope>NUCLEOTIDE SEQUENCE [LARGE SCALE GENOMIC DNA]</scope>
    <source>
        <strain evidence="5 6">P1976</strain>
    </source>
</reference>
<feature type="domain" description="Apple" evidence="4">
    <location>
        <begin position="78"/>
        <end position="152"/>
    </location>
</feature>
<keyword evidence="3" id="KW-1133">Transmembrane helix</keyword>
<dbReference type="PANTHER" id="PTHR33946:SF4">
    <property type="entry name" value="COAGULATION FACTOR XI"/>
    <property type="match status" value="1"/>
</dbReference>
<dbReference type="SUPFAM" id="SSF57414">
    <property type="entry name" value="Hairpin loop containing domain-like"/>
    <property type="match status" value="1"/>
</dbReference>
<dbReference type="EMBL" id="ANJA01003448">
    <property type="protein sequence ID" value="ETO63644.1"/>
    <property type="molecule type" value="Genomic_DNA"/>
</dbReference>
<dbReference type="PANTHER" id="PTHR33946">
    <property type="match status" value="1"/>
</dbReference>
<protein>
    <recommendedName>
        <fullName evidence="4">Apple domain-containing protein</fullName>
    </recommendedName>
</protein>
<proteinExistence type="predicted"/>
<keyword evidence="3" id="KW-0472">Membrane</keyword>
<dbReference type="InterPro" id="IPR000177">
    <property type="entry name" value="Apple"/>
</dbReference>
<feature type="transmembrane region" description="Helical" evidence="3">
    <location>
        <begin position="36"/>
        <end position="55"/>
    </location>
</feature>
<organism evidence="5 6">
    <name type="scientific">Phytophthora nicotianae P1976</name>
    <dbReference type="NCBI Taxonomy" id="1317066"/>
    <lineage>
        <taxon>Eukaryota</taxon>
        <taxon>Sar</taxon>
        <taxon>Stramenopiles</taxon>
        <taxon>Oomycota</taxon>
        <taxon>Peronosporomycetes</taxon>
        <taxon>Peronosporales</taxon>
        <taxon>Peronosporaceae</taxon>
        <taxon>Phytophthora</taxon>
    </lineage>
</organism>
<dbReference type="GO" id="GO:0005576">
    <property type="term" value="C:extracellular region"/>
    <property type="evidence" value="ECO:0007669"/>
    <property type="project" value="InterPro"/>
</dbReference>
<dbReference type="AlphaFoldDB" id="A0A080ZAI3"/>
<keyword evidence="1" id="KW-0677">Repeat</keyword>